<dbReference type="PIRSF" id="PIRSF011443">
    <property type="entry name" value="YgjV"/>
    <property type="match status" value="1"/>
</dbReference>
<dbReference type="EMBL" id="FNIV01000001">
    <property type="protein sequence ID" value="SDN58736.1"/>
    <property type="molecule type" value="Genomic_DNA"/>
</dbReference>
<accession>A0A1H0CLG8</accession>
<dbReference type="Proteomes" id="UP000199075">
    <property type="component" value="Unassembled WGS sequence"/>
</dbReference>
<name>A0A1H0CLG8_9GAMM</name>
<dbReference type="RefSeq" id="WP_089676225.1">
    <property type="nucleotide sequence ID" value="NZ_FNIV01000001.1"/>
</dbReference>
<keyword evidence="3" id="KW-1185">Reference proteome</keyword>
<feature type="transmembrane region" description="Helical" evidence="1">
    <location>
        <begin position="101"/>
        <end position="117"/>
    </location>
</feature>
<reference evidence="3" key="1">
    <citation type="submission" date="2016-10" db="EMBL/GenBank/DDBJ databases">
        <authorList>
            <person name="Varghese N."/>
            <person name="Submissions S."/>
        </authorList>
    </citation>
    <scope>NUCLEOTIDE SEQUENCE [LARGE SCALE GENOMIC DNA]</scope>
    <source>
        <strain evidence="3">CGMCC 1.6444</strain>
    </source>
</reference>
<feature type="transmembrane region" description="Helical" evidence="1">
    <location>
        <begin position="77"/>
        <end position="95"/>
    </location>
</feature>
<keyword evidence="1" id="KW-1133">Transmembrane helix</keyword>
<dbReference type="Pfam" id="PF10688">
    <property type="entry name" value="Imp-YgjV"/>
    <property type="match status" value="1"/>
</dbReference>
<sequence>MLDNPTALAGQAAGLAALLLCIAAFASKRDERLLVLLISANVAFALQFLFLESWTAAALTVLVIVRIALARRYPGSKAVMAGVLAASAVAALVTWQGWADLPALVAMVLGTVGMFLLRGIPMRVMLGLAAVAWLLSHLLVGAVGGSLAEALVVVTNAFTIWRLWRAKRRYPEAFEDGGA</sequence>
<evidence type="ECO:0000313" key="3">
    <source>
        <dbReference type="Proteomes" id="UP000199075"/>
    </source>
</evidence>
<organism evidence="2 3">
    <name type="scientific">Halomonas shengliensis</name>
    <dbReference type="NCBI Taxonomy" id="419597"/>
    <lineage>
        <taxon>Bacteria</taxon>
        <taxon>Pseudomonadati</taxon>
        <taxon>Pseudomonadota</taxon>
        <taxon>Gammaproteobacteria</taxon>
        <taxon>Oceanospirillales</taxon>
        <taxon>Halomonadaceae</taxon>
        <taxon>Halomonas</taxon>
    </lineage>
</organism>
<keyword evidence="1" id="KW-0472">Membrane</keyword>
<evidence type="ECO:0000256" key="1">
    <source>
        <dbReference type="SAM" id="Phobius"/>
    </source>
</evidence>
<feature type="transmembrane region" description="Helical" evidence="1">
    <location>
        <begin position="42"/>
        <end position="65"/>
    </location>
</feature>
<evidence type="ECO:0000313" key="2">
    <source>
        <dbReference type="EMBL" id="SDN58736.1"/>
    </source>
</evidence>
<dbReference type="OrthoDB" id="7858522at2"/>
<dbReference type="InterPro" id="IPR019629">
    <property type="entry name" value="Uncharacterised_HI1736/YgjV"/>
</dbReference>
<keyword evidence="1" id="KW-0812">Transmembrane</keyword>
<proteinExistence type="predicted"/>
<dbReference type="STRING" id="419597.SAMN04487957_10179"/>
<dbReference type="InterPro" id="IPR026267">
    <property type="entry name" value="YgjV"/>
</dbReference>
<dbReference type="AlphaFoldDB" id="A0A1H0CLG8"/>
<protein>
    <submittedName>
        <fullName evidence="2">Inner membrane protein</fullName>
    </submittedName>
</protein>
<gene>
    <name evidence="2" type="ORF">SAMN04487957_10179</name>
</gene>